<keyword evidence="7" id="KW-1185">Reference proteome</keyword>
<evidence type="ECO:0000259" key="5">
    <source>
        <dbReference type="Pfam" id="PF07992"/>
    </source>
</evidence>
<evidence type="ECO:0000256" key="1">
    <source>
        <dbReference type="ARBA" id="ARBA00018719"/>
    </source>
</evidence>
<proteinExistence type="predicted"/>
<dbReference type="Proteomes" id="UP000603352">
    <property type="component" value="Unassembled WGS sequence"/>
</dbReference>
<evidence type="ECO:0000256" key="4">
    <source>
        <dbReference type="SAM" id="MobiDB-lite"/>
    </source>
</evidence>
<sequence length="327" mass="33508">MNHDVIIIGGSFAGLSAAMQLARARRRVLVIDAGRPRNRFAAASHGFLGQDGQSPQAIMDLGARQLLAYPTARMIGGEAISAWKTDDGFNVMLASGEALTTRRLILAVGVADDLPPVPGLAERWGVGVMHCPYCHGYEVAGRDLAVLAYDARGVHQAMMLPDWGPTTLLVHDGFTPDADQVAGLAARGVTIETTPIARLTGPAPVLAAVELVDGRVLPVAGLFVAPNTRIASPLAEQLGCAVEDGPMGPYLRVDDWKQTSIAGVFAAGDAAGPMHNATLASAAGVMAGVGAHQSLIAAAINRAVSGSPSPAAPPAAPVRAPATPAHG</sequence>
<feature type="compositionally biased region" description="Low complexity" evidence="4">
    <location>
        <begin position="317"/>
        <end position="327"/>
    </location>
</feature>
<reference evidence="7" key="1">
    <citation type="journal article" date="2019" name="Int. J. Syst. Evol. Microbiol.">
        <title>The Global Catalogue of Microorganisms (GCM) 10K type strain sequencing project: providing services to taxonomists for standard genome sequencing and annotation.</title>
        <authorList>
            <consortium name="The Broad Institute Genomics Platform"/>
            <consortium name="The Broad Institute Genome Sequencing Center for Infectious Disease"/>
            <person name="Wu L."/>
            <person name="Ma J."/>
        </authorList>
    </citation>
    <scope>NUCLEOTIDE SEQUENCE [LARGE SCALE GENOMIC DNA]</scope>
    <source>
        <strain evidence="7">CGMCC 1.10188</strain>
    </source>
</reference>
<organism evidence="6 7">
    <name type="scientific">Tistrella bauzanensis</name>
    <dbReference type="NCBI Taxonomy" id="657419"/>
    <lineage>
        <taxon>Bacteria</taxon>
        <taxon>Pseudomonadati</taxon>
        <taxon>Pseudomonadota</taxon>
        <taxon>Alphaproteobacteria</taxon>
        <taxon>Geminicoccales</taxon>
        <taxon>Geminicoccaceae</taxon>
        <taxon>Tistrella</taxon>
    </lineage>
</organism>
<keyword evidence="2" id="KW-0285">Flavoprotein</keyword>
<feature type="region of interest" description="Disordered" evidence="4">
    <location>
        <begin position="307"/>
        <end position="327"/>
    </location>
</feature>
<evidence type="ECO:0000313" key="7">
    <source>
        <dbReference type="Proteomes" id="UP000603352"/>
    </source>
</evidence>
<evidence type="ECO:0000256" key="2">
    <source>
        <dbReference type="ARBA" id="ARBA00022630"/>
    </source>
</evidence>
<accession>A0ABQ1I9U5</accession>
<keyword evidence="3" id="KW-0560">Oxidoreductase</keyword>
<dbReference type="PRINTS" id="PR00368">
    <property type="entry name" value="FADPNR"/>
</dbReference>
<protein>
    <recommendedName>
        <fullName evidence="1">Thioredoxin reductase</fullName>
    </recommendedName>
</protein>
<dbReference type="InterPro" id="IPR050097">
    <property type="entry name" value="Ferredoxin-NADP_redctase_2"/>
</dbReference>
<feature type="domain" description="FAD/NAD(P)-binding" evidence="5">
    <location>
        <begin position="3"/>
        <end position="284"/>
    </location>
</feature>
<dbReference type="PANTHER" id="PTHR48105">
    <property type="entry name" value="THIOREDOXIN REDUCTASE 1-RELATED-RELATED"/>
    <property type="match status" value="1"/>
</dbReference>
<evidence type="ECO:0000313" key="6">
    <source>
        <dbReference type="EMBL" id="GGB31051.1"/>
    </source>
</evidence>
<dbReference type="InterPro" id="IPR023753">
    <property type="entry name" value="FAD/NAD-binding_dom"/>
</dbReference>
<gene>
    <name evidence="6" type="ORF">GCM10011505_10570</name>
</gene>
<dbReference type="EMBL" id="BMDZ01000007">
    <property type="protein sequence ID" value="GGB31051.1"/>
    <property type="molecule type" value="Genomic_DNA"/>
</dbReference>
<dbReference type="SUPFAM" id="SSF51905">
    <property type="entry name" value="FAD/NAD(P)-binding domain"/>
    <property type="match status" value="1"/>
</dbReference>
<dbReference type="Pfam" id="PF07992">
    <property type="entry name" value="Pyr_redox_2"/>
    <property type="match status" value="1"/>
</dbReference>
<dbReference type="PRINTS" id="PR00469">
    <property type="entry name" value="PNDRDTASEII"/>
</dbReference>
<comment type="caution">
    <text evidence="6">The sequence shown here is derived from an EMBL/GenBank/DDBJ whole genome shotgun (WGS) entry which is preliminary data.</text>
</comment>
<evidence type="ECO:0000256" key="3">
    <source>
        <dbReference type="ARBA" id="ARBA00023002"/>
    </source>
</evidence>
<dbReference type="Gene3D" id="3.50.50.60">
    <property type="entry name" value="FAD/NAD(P)-binding domain"/>
    <property type="match status" value="2"/>
</dbReference>
<dbReference type="InterPro" id="IPR036188">
    <property type="entry name" value="FAD/NAD-bd_sf"/>
</dbReference>
<dbReference type="RefSeq" id="WP_188575627.1">
    <property type="nucleotide sequence ID" value="NZ_BMDZ01000007.1"/>
</dbReference>
<name>A0ABQ1I9U5_9PROT</name>